<dbReference type="STRING" id="626369.HMPREF0446_00914"/>
<feature type="binding site" evidence="8 9">
    <location>
        <position position="30"/>
    </location>
    <ligand>
        <name>S-adenosyl-L-methionine</name>
        <dbReference type="ChEBI" id="CHEBI:59789"/>
    </ligand>
</feature>
<dbReference type="EC" id="2.1.1.182" evidence="8"/>
<comment type="subcellular location">
    <subcellularLocation>
        <location evidence="8">Cytoplasm</location>
    </subcellularLocation>
</comment>
<feature type="binding site" evidence="8 9">
    <location>
        <position position="32"/>
    </location>
    <ligand>
        <name>S-adenosyl-L-methionine</name>
        <dbReference type="ChEBI" id="CHEBI:59789"/>
    </ligand>
</feature>
<evidence type="ECO:0000256" key="3">
    <source>
        <dbReference type="ARBA" id="ARBA00022603"/>
    </source>
</evidence>
<evidence type="ECO:0000313" key="11">
    <source>
        <dbReference type="EMBL" id="EEW92926.2"/>
    </source>
</evidence>
<dbReference type="GO" id="GO:0005829">
    <property type="term" value="C:cytosol"/>
    <property type="evidence" value="ECO:0007669"/>
    <property type="project" value="TreeGrafter"/>
</dbReference>
<dbReference type="PROSITE" id="PS51689">
    <property type="entry name" value="SAM_RNA_A_N6_MT"/>
    <property type="match status" value="1"/>
</dbReference>
<evidence type="ECO:0000256" key="2">
    <source>
        <dbReference type="ARBA" id="ARBA00022552"/>
    </source>
</evidence>
<evidence type="ECO:0000256" key="7">
    <source>
        <dbReference type="ARBA" id="ARBA00049167"/>
    </source>
</evidence>
<dbReference type="NCBIfam" id="TIGR00755">
    <property type="entry name" value="ksgA"/>
    <property type="match status" value="1"/>
</dbReference>
<dbReference type="InterPro" id="IPR029063">
    <property type="entry name" value="SAM-dependent_MTases_sf"/>
</dbReference>
<name>D0BLR1_9LACT</name>
<comment type="function">
    <text evidence="8">Specifically dimethylates two adjacent adenosines (A1518 and A1519) in the loop of a conserved hairpin near the 3'-end of 16S rRNA in the 30S particle. May play a critical role in biogenesis of 30S subunits.</text>
</comment>
<dbReference type="GO" id="GO:0052910">
    <property type="term" value="F:23S rRNA (adenine(2085)-N(6))-dimethyltransferase activity"/>
    <property type="evidence" value="ECO:0007669"/>
    <property type="project" value="UniProtKB-EC"/>
</dbReference>
<dbReference type="GO" id="GO:0052908">
    <property type="term" value="F:16S rRNA (adenine(1518)-N(6)/adenine(1519)-N(6))-dimethyltransferase activity"/>
    <property type="evidence" value="ECO:0007669"/>
    <property type="project" value="UniProtKB-EC"/>
</dbReference>
<dbReference type="SMART" id="SM00650">
    <property type="entry name" value="rADc"/>
    <property type="match status" value="1"/>
</dbReference>
<dbReference type="eggNOG" id="COG0030">
    <property type="taxonomic scope" value="Bacteria"/>
</dbReference>
<dbReference type="Pfam" id="PF00398">
    <property type="entry name" value="RrnaAD"/>
    <property type="match status" value="1"/>
</dbReference>
<evidence type="ECO:0000313" key="12">
    <source>
        <dbReference type="Proteomes" id="UP000002939"/>
    </source>
</evidence>
<dbReference type="PANTHER" id="PTHR11727">
    <property type="entry name" value="DIMETHYLADENOSINE TRANSFERASE"/>
    <property type="match status" value="1"/>
</dbReference>
<reference evidence="11" key="1">
    <citation type="submission" date="2009-09" db="EMBL/GenBank/DDBJ databases">
        <authorList>
            <consortium name="The Broad Institute Genome Sequencing Platform"/>
            <person name="Ward D."/>
            <person name="Feldgarden M."/>
            <person name="Earl A."/>
            <person name="Young S.K."/>
            <person name="Zeng Q."/>
            <person name="Koehrsen M."/>
            <person name="Alvarado L."/>
            <person name="Berlin A."/>
            <person name="Bochicchio J."/>
            <person name="Borenstein D."/>
            <person name="Chapman S.B."/>
            <person name="Chen Z."/>
            <person name="Engels R."/>
            <person name="Freedman E."/>
            <person name="Gellesch M."/>
            <person name="Goldberg J."/>
            <person name="Griggs A."/>
            <person name="Gujja S."/>
            <person name="Heilman E."/>
            <person name="Heiman D."/>
            <person name="Hepburn T."/>
            <person name="Howarth C."/>
            <person name="Jen D."/>
            <person name="Larson L."/>
            <person name="Lewis B."/>
            <person name="Mehta T."/>
            <person name="Park D."/>
            <person name="Pearson M."/>
            <person name="Roberts A."/>
            <person name="Saif S."/>
            <person name="Shea T."/>
            <person name="Shenoy N."/>
            <person name="Sisk P."/>
            <person name="Stolte C."/>
            <person name="Sykes S."/>
            <person name="Thomson T."/>
            <person name="Walk T."/>
            <person name="White J."/>
            <person name="Yandava C."/>
            <person name="Sibley C.D."/>
            <person name="Field T.R."/>
            <person name="Grinwis M."/>
            <person name="Eshaghurshan C.S."/>
            <person name="Surette M.G."/>
            <person name="Haas B."/>
            <person name="Nusbaum C."/>
            <person name="Birren B."/>
        </authorList>
    </citation>
    <scope>NUCLEOTIDE SEQUENCE [LARGE SCALE GENOMIC DNA]</scope>
    <source>
        <strain evidence="11">ATCC 700633</strain>
    </source>
</reference>
<reference evidence="11" key="2">
    <citation type="submission" date="2011-10" db="EMBL/GenBank/DDBJ databases">
        <title>The Genome Sequence of Granulicatella elegans ATCC 700633.</title>
        <authorList>
            <consortium name="The Broad Institute Genome Sequencing Platform"/>
            <consortium name="The Broad Institute Genome Sequencing Center for Infectious Disease"/>
            <person name="Earl A."/>
            <person name="Ward D."/>
            <person name="Feldgarden M."/>
            <person name="Gevers D."/>
            <person name="Sibley C.D."/>
            <person name="Field T.R."/>
            <person name="Grinwis M."/>
            <person name="Eshaghurshan C.S."/>
            <person name="Surette M.G."/>
            <person name="Young S.K."/>
            <person name="Zeng Q."/>
            <person name="Gargeya S."/>
            <person name="Fitzgerald M."/>
            <person name="Haas B."/>
            <person name="Abouelleil A."/>
            <person name="Alvarado L."/>
            <person name="Arachchi H.M."/>
            <person name="Berlin A."/>
            <person name="Brown A."/>
            <person name="Chapman S.B."/>
            <person name="Chen Z."/>
            <person name="Dunbar C."/>
            <person name="Freedman E."/>
            <person name="Gearin G."/>
            <person name="Goldberg J."/>
            <person name="Griggs A."/>
            <person name="Gujja S."/>
            <person name="Heiman D."/>
            <person name="Howarth C."/>
            <person name="Larson L."/>
            <person name="Lui A."/>
            <person name="MacDonald P.J.P."/>
            <person name="Montmayeur A."/>
            <person name="Murphy C."/>
            <person name="Neiman D."/>
            <person name="Pearson M."/>
            <person name="Priest M."/>
            <person name="Roberts A."/>
            <person name="Saif S."/>
            <person name="Shea T."/>
            <person name="Shenoy N."/>
            <person name="Sisk P."/>
            <person name="Stolte C."/>
            <person name="Sykes S."/>
            <person name="Wortman J."/>
            <person name="Nusbaum C."/>
            <person name="Birren B."/>
        </authorList>
    </citation>
    <scope>NUCLEOTIDE SEQUENCE [LARGE SCALE GENOMIC DNA]</scope>
    <source>
        <strain evidence="11">ATCC 700633</strain>
    </source>
</reference>
<feature type="binding site" evidence="8 9">
    <location>
        <position position="57"/>
    </location>
    <ligand>
        <name>S-adenosyl-L-methionine</name>
        <dbReference type="ChEBI" id="CHEBI:59789"/>
    </ligand>
</feature>
<dbReference type="Gene3D" id="1.10.8.100">
    <property type="entry name" value="Ribosomal RNA adenine dimethylase-like, domain 2"/>
    <property type="match status" value="1"/>
</dbReference>
<organism evidence="11 12">
    <name type="scientific">Granulicatella elegans ATCC 700633</name>
    <dbReference type="NCBI Taxonomy" id="626369"/>
    <lineage>
        <taxon>Bacteria</taxon>
        <taxon>Bacillati</taxon>
        <taxon>Bacillota</taxon>
        <taxon>Bacilli</taxon>
        <taxon>Lactobacillales</taxon>
        <taxon>Carnobacteriaceae</taxon>
        <taxon>Granulicatella</taxon>
    </lineage>
</organism>
<comment type="catalytic activity">
    <reaction evidence="7">
        <text>adenosine(2085) in 23S rRNA + 2 S-adenosyl-L-methionine = N(6)-dimethyladenosine(2085) in 23S rRNA + 2 S-adenosyl-L-homocysteine + 2 H(+)</text>
        <dbReference type="Rhea" id="RHEA:42784"/>
        <dbReference type="Rhea" id="RHEA-COMP:10237"/>
        <dbReference type="Rhea" id="RHEA-COMP:10238"/>
        <dbReference type="ChEBI" id="CHEBI:15378"/>
        <dbReference type="ChEBI" id="CHEBI:57856"/>
        <dbReference type="ChEBI" id="CHEBI:59789"/>
        <dbReference type="ChEBI" id="CHEBI:74411"/>
        <dbReference type="ChEBI" id="CHEBI:74493"/>
        <dbReference type="EC" id="2.1.1.184"/>
    </reaction>
</comment>
<dbReference type="GO" id="GO:0003723">
    <property type="term" value="F:RNA binding"/>
    <property type="evidence" value="ECO:0007669"/>
    <property type="project" value="UniProtKB-UniRule"/>
</dbReference>
<evidence type="ECO:0000259" key="10">
    <source>
        <dbReference type="SMART" id="SM00650"/>
    </source>
</evidence>
<sequence length="294" mass="33229">MFEKDIATPTRTREIMERHGIKVKKSLGQNFLIEPNILTKMLDVADVNKETNVIEIGPGIGALTQRLARAAKKVLAFEIDGRLIPVLEDTLSDHDNVTVIHEDILKVDLETVIQEHFDVEERLLVVANLPYYITTPIIMDLLESGLPIDGFAMMMQKEVAERMTAQPNSKAYGSLTVAIQYWCHAKIGFIVPKTVFNPAPNVDSAILVLERREEPLVTVKDEAFFFDLVKNSFVQRRKTLWNNLVKAYVPGKLTKEQIQEALDSVSIEPNRRAETLTIEEFAALSNQLQQFVGE</sequence>
<evidence type="ECO:0000256" key="8">
    <source>
        <dbReference type="HAMAP-Rule" id="MF_00607"/>
    </source>
</evidence>
<comment type="caution">
    <text evidence="11">The sequence shown here is derived from an EMBL/GenBank/DDBJ whole genome shotgun (WGS) entry which is preliminary data.</text>
</comment>
<dbReference type="PROSITE" id="PS01131">
    <property type="entry name" value="RRNA_A_DIMETH"/>
    <property type="match status" value="1"/>
</dbReference>
<dbReference type="PANTHER" id="PTHR11727:SF7">
    <property type="entry name" value="DIMETHYLADENOSINE TRANSFERASE-RELATED"/>
    <property type="match status" value="1"/>
</dbReference>
<evidence type="ECO:0000256" key="9">
    <source>
        <dbReference type="PROSITE-ProRule" id="PRU01026"/>
    </source>
</evidence>
<dbReference type="RefSeq" id="WP_020991426.1">
    <property type="nucleotide sequence ID" value="NZ_KI391971.1"/>
</dbReference>
<comment type="similarity">
    <text evidence="8">Belongs to the class I-like SAM-binding methyltransferase superfamily. rRNA adenine N(6)-methyltransferase family. RsmA subfamily.</text>
</comment>
<dbReference type="InterPro" id="IPR020598">
    <property type="entry name" value="rRNA_Ade_methylase_Trfase_N"/>
</dbReference>
<feature type="binding site" evidence="8 9">
    <location>
        <position position="103"/>
    </location>
    <ligand>
        <name>S-adenosyl-L-methionine</name>
        <dbReference type="ChEBI" id="CHEBI:59789"/>
    </ligand>
</feature>
<gene>
    <name evidence="8" type="primary">rsmA</name>
    <name evidence="8" type="synonym">ksgA</name>
    <name evidence="11" type="ORF">HMPREF0446_00914</name>
</gene>
<dbReference type="FunFam" id="3.40.50.150:FF:000023">
    <property type="entry name" value="Ribosomal RNA small subunit methyltransferase A"/>
    <property type="match status" value="1"/>
</dbReference>
<keyword evidence="12" id="KW-1185">Reference proteome</keyword>
<comment type="catalytic activity">
    <reaction evidence="8">
        <text>adenosine(1518)/adenosine(1519) in 16S rRNA + 4 S-adenosyl-L-methionine = N(6)-dimethyladenosine(1518)/N(6)-dimethyladenosine(1519) in 16S rRNA + 4 S-adenosyl-L-homocysteine + 4 H(+)</text>
        <dbReference type="Rhea" id="RHEA:19609"/>
        <dbReference type="Rhea" id="RHEA-COMP:10232"/>
        <dbReference type="Rhea" id="RHEA-COMP:10233"/>
        <dbReference type="ChEBI" id="CHEBI:15378"/>
        <dbReference type="ChEBI" id="CHEBI:57856"/>
        <dbReference type="ChEBI" id="CHEBI:59789"/>
        <dbReference type="ChEBI" id="CHEBI:74411"/>
        <dbReference type="ChEBI" id="CHEBI:74493"/>
        <dbReference type="EC" id="2.1.1.182"/>
    </reaction>
</comment>
<keyword evidence="2 8" id="KW-0698">rRNA processing</keyword>
<dbReference type="FunFam" id="1.10.8.100:FF:000001">
    <property type="entry name" value="Ribosomal RNA small subunit methyltransferase A"/>
    <property type="match status" value="1"/>
</dbReference>
<dbReference type="Proteomes" id="UP000002939">
    <property type="component" value="Unassembled WGS sequence"/>
</dbReference>
<dbReference type="SUPFAM" id="SSF53335">
    <property type="entry name" value="S-adenosyl-L-methionine-dependent methyltransferases"/>
    <property type="match status" value="1"/>
</dbReference>
<dbReference type="EMBL" id="ACRF02000016">
    <property type="protein sequence ID" value="EEW92926.2"/>
    <property type="molecule type" value="Genomic_DNA"/>
</dbReference>
<keyword evidence="4 8" id="KW-0808">Transferase</keyword>
<feature type="binding site" evidence="8 9">
    <location>
        <position position="78"/>
    </location>
    <ligand>
        <name>S-adenosyl-L-methionine</name>
        <dbReference type="ChEBI" id="CHEBI:59789"/>
    </ligand>
</feature>
<dbReference type="OrthoDB" id="9814755at2"/>
<keyword evidence="1 8" id="KW-0963">Cytoplasm</keyword>
<feature type="domain" description="Ribosomal RNA adenine methylase transferase N-terminal" evidence="10">
    <location>
        <begin position="37"/>
        <end position="213"/>
    </location>
</feature>
<dbReference type="AlphaFoldDB" id="D0BLR1"/>
<dbReference type="InterPro" id="IPR001737">
    <property type="entry name" value="KsgA/Erm"/>
</dbReference>
<dbReference type="InterPro" id="IPR011530">
    <property type="entry name" value="rRNA_adenine_dimethylase"/>
</dbReference>
<evidence type="ECO:0000256" key="1">
    <source>
        <dbReference type="ARBA" id="ARBA00022490"/>
    </source>
</evidence>
<dbReference type="HOGENOM" id="CLU_041220_0_0_9"/>
<keyword evidence="5 8" id="KW-0949">S-adenosyl-L-methionine</keyword>
<evidence type="ECO:0000256" key="4">
    <source>
        <dbReference type="ARBA" id="ARBA00022679"/>
    </source>
</evidence>
<keyword evidence="3 8" id="KW-0489">Methyltransferase</keyword>
<protein>
    <recommendedName>
        <fullName evidence="8">Ribosomal RNA small subunit methyltransferase A</fullName>
        <ecNumber evidence="8">2.1.1.182</ecNumber>
    </recommendedName>
    <alternativeName>
        <fullName evidence="8">16S rRNA (adenine(1518)-N(6)/adenine(1519)-N(6))-dimethyltransferase</fullName>
    </alternativeName>
    <alternativeName>
        <fullName evidence="8">16S rRNA dimethyladenosine transferase</fullName>
    </alternativeName>
    <alternativeName>
        <fullName evidence="8">16S rRNA dimethylase</fullName>
    </alternativeName>
    <alternativeName>
        <fullName evidence="8">S-adenosylmethionine-6-N', N'-adenosyl(rRNA) dimethyltransferase</fullName>
    </alternativeName>
</protein>
<dbReference type="Gene3D" id="3.40.50.150">
    <property type="entry name" value="Vaccinia Virus protein VP39"/>
    <property type="match status" value="1"/>
</dbReference>
<feature type="binding site" evidence="8 9">
    <location>
        <position position="128"/>
    </location>
    <ligand>
        <name>S-adenosyl-L-methionine</name>
        <dbReference type="ChEBI" id="CHEBI:59789"/>
    </ligand>
</feature>
<dbReference type="HAMAP" id="MF_00607">
    <property type="entry name" value="16SrRNA_methyltr_A"/>
    <property type="match status" value="1"/>
</dbReference>
<dbReference type="CDD" id="cd02440">
    <property type="entry name" value="AdoMet_MTases"/>
    <property type="match status" value="1"/>
</dbReference>
<evidence type="ECO:0000256" key="5">
    <source>
        <dbReference type="ARBA" id="ARBA00022691"/>
    </source>
</evidence>
<proteinExistence type="inferred from homology"/>
<dbReference type="InterPro" id="IPR020596">
    <property type="entry name" value="rRNA_Ade_Mease_Trfase_CS"/>
</dbReference>
<evidence type="ECO:0000256" key="6">
    <source>
        <dbReference type="ARBA" id="ARBA00022884"/>
    </source>
</evidence>
<keyword evidence="6 8" id="KW-0694">RNA-binding</keyword>
<accession>D0BLR1</accession>
<dbReference type="InterPro" id="IPR023165">
    <property type="entry name" value="rRNA_Ade_diMease-like_C"/>
</dbReference>